<evidence type="ECO:0000313" key="16">
    <source>
        <dbReference type="Proteomes" id="UP000306196"/>
    </source>
</evidence>
<accession>A0A5R8KKC9</accession>
<keyword evidence="9" id="KW-0805">Transcription regulation</keyword>
<evidence type="ECO:0000256" key="9">
    <source>
        <dbReference type="ARBA" id="ARBA00023015"/>
    </source>
</evidence>
<keyword evidence="4" id="KW-0489">Methyltransferase</keyword>
<feature type="domain" description="HTH araC/xylS-type" evidence="14">
    <location>
        <begin position="95"/>
        <end position="194"/>
    </location>
</feature>
<evidence type="ECO:0000256" key="13">
    <source>
        <dbReference type="ARBA" id="ARBA00023204"/>
    </source>
</evidence>
<keyword evidence="6" id="KW-0479">Metal-binding</keyword>
<dbReference type="Proteomes" id="UP000306196">
    <property type="component" value="Unassembled WGS sequence"/>
</dbReference>
<dbReference type="GO" id="GO:0005737">
    <property type="term" value="C:cytoplasm"/>
    <property type="evidence" value="ECO:0007669"/>
    <property type="project" value="TreeGrafter"/>
</dbReference>
<gene>
    <name evidence="15" type="ORF">FEM03_01125</name>
</gene>
<dbReference type="InterPro" id="IPR037046">
    <property type="entry name" value="AlkA_N_sf"/>
</dbReference>
<dbReference type="Gene3D" id="1.10.1670.10">
    <property type="entry name" value="Helix-hairpin-Helix base-excision DNA repair enzymes (C-terminal)"/>
    <property type="match status" value="1"/>
</dbReference>
<organism evidence="15 16">
    <name type="scientific">Phragmitibacter flavus</name>
    <dbReference type="NCBI Taxonomy" id="2576071"/>
    <lineage>
        <taxon>Bacteria</taxon>
        <taxon>Pseudomonadati</taxon>
        <taxon>Verrucomicrobiota</taxon>
        <taxon>Verrucomicrobiia</taxon>
        <taxon>Verrucomicrobiales</taxon>
        <taxon>Verrucomicrobiaceae</taxon>
        <taxon>Phragmitibacter</taxon>
    </lineage>
</organism>
<dbReference type="CDD" id="cd00056">
    <property type="entry name" value="ENDO3c"/>
    <property type="match status" value="1"/>
</dbReference>
<dbReference type="Gene3D" id="1.10.10.60">
    <property type="entry name" value="Homeodomain-like"/>
    <property type="match status" value="1"/>
</dbReference>
<dbReference type="SUPFAM" id="SSF48150">
    <property type="entry name" value="DNA-glycosylase"/>
    <property type="match status" value="1"/>
</dbReference>
<dbReference type="InterPro" id="IPR035451">
    <property type="entry name" value="Ada-like_dom_sf"/>
</dbReference>
<dbReference type="GO" id="GO:0043565">
    <property type="term" value="F:sequence-specific DNA binding"/>
    <property type="evidence" value="ECO:0007669"/>
    <property type="project" value="InterPro"/>
</dbReference>
<dbReference type="EC" id="3.2.2.21" evidence="3"/>
<dbReference type="GO" id="GO:0003700">
    <property type="term" value="F:DNA-binding transcription factor activity"/>
    <property type="evidence" value="ECO:0007669"/>
    <property type="project" value="InterPro"/>
</dbReference>
<dbReference type="GO" id="GO:0006307">
    <property type="term" value="P:DNA alkylation repair"/>
    <property type="evidence" value="ECO:0007669"/>
    <property type="project" value="TreeGrafter"/>
</dbReference>
<dbReference type="InterPro" id="IPR004026">
    <property type="entry name" value="Ada_DNA_repair_Zn-bd"/>
</dbReference>
<evidence type="ECO:0000256" key="10">
    <source>
        <dbReference type="ARBA" id="ARBA00023125"/>
    </source>
</evidence>
<evidence type="ECO:0000256" key="1">
    <source>
        <dbReference type="ARBA" id="ARBA00000086"/>
    </source>
</evidence>
<dbReference type="SMART" id="SM01009">
    <property type="entry name" value="AlkA_N"/>
    <property type="match status" value="1"/>
</dbReference>
<dbReference type="Gene3D" id="3.40.10.10">
    <property type="entry name" value="DNA Methylphosphotriester Repair Domain"/>
    <property type="match status" value="1"/>
</dbReference>
<dbReference type="EMBL" id="VAUV01000001">
    <property type="protein sequence ID" value="TLD72707.1"/>
    <property type="molecule type" value="Genomic_DNA"/>
</dbReference>
<dbReference type="InterPro" id="IPR003265">
    <property type="entry name" value="HhH-GPD_domain"/>
</dbReference>
<dbReference type="SUPFAM" id="SSF46689">
    <property type="entry name" value="Homeodomain-like"/>
    <property type="match status" value="1"/>
</dbReference>
<keyword evidence="16" id="KW-1185">Reference proteome</keyword>
<dbReference type="Pfam" id="PF00730">
    <property type="entry name" value="HhH-GPD"/>
    <property type="match status" value="1"/>
</dbReference>
<dbReference type="InterPro" id="IPR023170">
    <property type="entry name" value="HhH_base_excis_C"/>
</dbReference>
<dbReference type="SUPFAM" id="SSF57884">
    <property type="entry name" value="Ada DNA repair protein, N-terminal domain (N-Ada 10)"/>
    <property type="match status" value="1"/>
</dbReference>
<dbReference type="PROSITE" id="PS01124">
    <property type="entry name" value="HTH_ARAC_FAMILY_2"/>
    <property type="match status" value="1"/>
</dbReference>
<proteinExistence type="predicted"/>
<dbReference type="InterPro" id="IPR018060">
    <property type="entry name" value="HTH_AraC"/>
</dbReference>
<keyword evidence="8" id="KW-0862">Zinc</keyword>
<reference evidence="15 16" key="1">
    <citation type="submission" date="2019-05" db="EMBL/GenBank/DDBJ databases">
        <title>Verrucobacter flavum gen. nov., sp. nov. a new member of the family Verrucomicrobiaceae.</title>
        <authorList>
            <person name="Szuroczki S."/>
            <person name="Abbaszade G."/>
            <person name="Szabo A."/>
            <person name="Felfoldi T."/>
            <person name="Schumann P."/>
            <person name="Boka K."/>
            <person name="Keki Z."/>
            <person name="Toumi M."/>
            <person name="Toth E."/>
        </authorList>
    </citation>
    <scope>NUCLEOTIDE SEQUENCE [LARGE SCALE GENOMIC DNA]</scope>
    <source>
        <strain evidence="15 16">MG-N-17</strain>
    </source>
</reference>
<comment type="catalytic activity">
    <reaction evidence="1">
        <text>Hydrolysis of alkylated DNA, releasing 3-methyladenine, 3-methylguanine, 7-methylguanine and 7-methyladenine.</text>
        <dbReference type="EC" id="3.2.2.21"/>
    </reaction>
</comment>
<keyword evidence="11" id="KW-0010">Activator</keyword>
<evidence type="ECO:0000256" key="4">
    <source>
        <dbReference type="ARBA" id="ARBA00022603"/>
    </source>
</evidence>
<dbReference type="RefSeq" id="WP_138084330.1">
    <property type="nucleotide sequence ID" value="NZ_VAUV01000001.1"/>
</dbReference>
<evidence type="ECO:0000256" key="2">
    <source>
        <dbReference type="ARBA" id="ARBA00001947"/>
    </source>
</evidence>
<sequence>MSAPPDPELCYHALKAHDRRFDGVFFVGVTSTGIYCRPVCTARVPKRENCRFFHHAAGAEAMGFRPCLRCRPELAPGLSNSDATASVDAIDRLSHAALQQIELGALSDGESLESLAEDLGVSSRHLRRAVQQSFGVSPIELAQTHRLLMAKRLLTETSLSVTEVALASGFRSLRRFNALFQTRYGLNPTGLRKGVSAGQKTDGDLLLLTLSYRPPLAWRVLLAYLKRRAIPGVELVTDTHYARTVSIGDCRGWVRVSHLESIHALEVELSSSLLPVLPKVLGRIRQVFDLDANPEMIAAHFSGDRLLGPMVQREPGLRVPGAFDGFETALRTILGQQVTVAAATTMMARLNAAFVEPASTPIPELNRWPLRAGRIASLQMDDLGRLGVIRQRSACILALAAEVVSKKVRLAPGLHAAQTMSRLLDIPGIGAWTVEYLSMRVLRWPDAFPASDLGVRMALGRITAKEAEKRSSAWRPWRAYAVQHLWHSLETTKISS</sequence>
<evidence type="ECO:0000256" key="3">
    <source>
        <dbReference type="ARBA" id="ARBA00012000"/>
    </source>
</evidence>
<keyword evidence="12" id="KW-0804">Transcription</keyword>
<dbReference type="InterPro" id="IPR009057">
    <property type="entry name" value="Homeodomain-like_sf"/>
</dbReference>
<dbReference type="InterPro" id="IPR010316">
    <property type="entry name" value="AlkA_N"/>
</dbReference>
<comment type="caution">
    <text evidence="15">The sequence shown here is derived from an EMBL/GenBank/DDBJ whole genome shotgun (WGS) entry which is preliminary data.</text>
</comment>
<dbReference type="SMART" id="SM00342">
    <property type="entry name" value="HTH_ARAC"/>
    <property type="match status" value="1"/>
</dbReference>
<evidence type="ECO:0000256" key="5">
    <source>
        <dbReference type="ARBA" id="ARBA00022679"/>
    </source>
</evidence>
<keyword evidence="13" id="KW-0234">DNA repair</keyword>
<evidence type="ECO:0000313" key="15">
    <source>
        <dbReference type="EMBL" id="TLD72707.1"/>
    </source>
</evidence>
<dbReference type="AlphaFoldDB" id="A0A5R8KKC9"/>
<evidence type="ECO:0000256" key="8">
    <source>
        <dbReference type="ARBA" id="ARBA00022833"/>
    </source>
</evidence>
<dbReference type="Pfam" id="PF12833">
    <property type="entry name" value="HTH_18"/>
    <property type="match status" value="1"/>
</dbReference>
<name>A0A5R8KKC9_9BACT</name>
<dbReference type="Pfam" id="PF06029">
    <property type="entry name" value="AlkA_N"/>
    <property type="match status" value="1"/>
</dbReference>
<dbReference type="PROSITE" id="PS00041">
    <property type="entry name" value="HTH_ARAC_FAMILY_1"/>
    <property type="match status" value="1"/>
</dbReference>
<dbReference type="InterPro" id="IPR011257">
    <property type="entry name" value="DNA_glycosylase"/>
</dbReference>
<dbReference type="OrthoDB" id="9785929at2"/>
<dbReference type="Gene3D" id="3.30.310.20">
    <property type="entry name" value="DNA-3-methyladenine glycosylase AlkA, N-terminal domain"/>
    <property type="match status" value="1"/>
</dbReference>
<keyword evidence="7" id="KW-0227">DNA damage</keyword>
<dbReference type="GO" id="GO:0043916">
    <property type="term" value="F:DNA-7-methylguanine glycosylase activity"/>
    <property type="evidence" value="ECO:0007669"/>
    <property type="project" value="TreeGrafter"/>
</dbReference>
<dbReference type="GO" id="GO:0032131">
    <property type="term" value="F:alkylated DNA binding"/>
    <property type="evidence" value="ECO:0007669"/>
    <property type="project" value="TreeGrafter"/>
</dbReference>
<evidence type="ECO:0000256" key="12">
    <source>
        <dbReference type="ARBA" id="ARBA00023163"/>
    </source>
</evidence>
<dbReference type="GO" id="GO:0032993">
    <property type="term" value="C:protein-DNA complex"/>
    <property type="evidence" value="ECO:0007669"/>
    <property type="project" value="TreeGrafter"/>
</dbReference>
<evidence type="ECO:0000259" key="14">
    <source>
        <dbReference type="PROSITE" id="PS01124"/>
    </source>
</evidence>
<evidence type="ECO:0000256" key="7">
    <source>
        <dbReference type="ARBA" id="ARBA00022763"/>
    </source>
</evidence>
<comment type="cofactor">
    <cofactor evidence="2">
        <name>Zn(2+)</name>
        <dbReference type="ChEBI" id="CHEBI:29105"/>
    </cofactor>
</comment>
<dbReference type="PANTHER" id="PTHR43003">
    <property type="entry name" value="DNA-3-METHYLADENINE GLYCOSYLASE"/>
    <property type="match status" value="1"/>
</dbReference>
<dbReference type="InterPro" id="IPR051912">
    <property type="entry name" value="Alkylbase_DNA_Glycosylase/TA"/>
</dbReference>
<evidence type="ECO:0000256" key="6">
    <source>
        <dbReference type="ARBA" id="ARBA00022723"/>
    </source>
</evidence>
<dbReference type="GO" id="GO:0032259">
    <property type="term" value="P:methylation"/>
    <property type="evidence" value="ECO:0007669"/>
    <property type="project" value="UniProtKB-KW"/>
</dbReference>
<dbReference type="GO" id="GO:0006285">
    <property type="term" value="P:base-excision repair, AP site formation"/>
    <property type="evidence" value="ECO:0007669"/>
    <property type="project" value="TreeGrafter"/>
</dbReference>
<dbReference type="GO" id="GO:0008725">
    <property type="term" value="F:DNA-3-methyladenine glycosylase activity"/>
    <property type="evidence" value="ECO:0007669"/>
    <property type="project" value="TreeGrafter"/>
</dbReference>
<protein>
    <recommendedName>
        <fullName evidence="3">DNA-3-methyladenine glycosylase II</fullName>
        <ecNumber evidence="3">3.2.2.21</ecNumber>
    </recommendedName>
</protein>
<dbReference type="InterPro" id="IPR018062">
    <property type="entry name" value="HTH_AraC-typ_CS"/>
</dbReference>
<dbReference type="GO" id="GO:0008270">
    <property type="term" value="F:zinc ion binding"/>
    <property type="evidence" value="ECO:0007669"/>
    <property type="project" value="InterPro"/>
</dbReference>
<dbReference type="GO" id="GO:0008168">
    <property type="term" value="F:methyltransferase activity"/>
    <property type="evidence" value="ECO:0007669"/>
    <property type="project" value="UniProtKB-KW"/>
</dbReference>
<evidence type="ECO:0000256" key="11">
    <source>
        <dbReference type="ARBA" id="ARBA00023159"/>
    </source>
</evidence>
<dbReference type="SMART" id="SM00478">
    <property type="entry name" value="ENDO3c"/>
    <property type="match status" value="1"/>
</dbReference>
<keyword evidence="5" id="KW-0808">Transferase</keyword>
<dbReference type="Pfam" id="PF02805">
    <property type="entry name" value="Ada_Zn_binding"/>
    <property type="match status" value="1"/>
</dbReference>
<keyword evidence="10" id="KW-0238">DNA-binding</keyword>
<dbReference type="Gene3D" id="1.10.340.30">
    <property type="entry name" value="Hypothetical protein, domain 2"/>
    <property type="match status" value="1"/>
</dbReference>
<dbReference type="PANTHER" id="PTHR43003:SF13">
    <property type="entry name" value="DNA-3-METHYLADENINE GLYCOSYLASE 2"/>
    <property type="match status" value="1"/>
</dbReference>
<dbReference type="SUPFAM" id="SSF55945">
    <property type="entry name" value="TATA-box binding protein-like"/>
    <property type="match status" value="1"/>
</dbReference>